<feature type="transmembrane region" description="Helical" evidence="1">
    <location>
        <begin position="27"/>
        <end position="44"/>
    </location>
</feature>
<dbReference type="Proteomes" id="UP001596494">
    <property type="component" value="Unassembled WGS sequence"/>
</dbReference>
<proteinExistence type="predicted"/>
<keyword evidence="1" id="KW-1133">Transmembrane helix</keyword>
<accession>A0ABW2K684</accession>
<keyword evidence="3" id="KW-1185">Reference proteome</keyword>
<evidence type="ECO:0000256" key="1">
    <source>
        <dbReference type="SAM" id="Phobius"/>
    </source>
</evidence>
<keyword evidence="1" id="KW-0812">Transmembrane</keyword>
<sequence>MFYLMFALFFIIFLVAGYFTPLEITSVGASLAIAMIIGNLFMYVKTKKKIKNKKTSDQV</sequence>
<reference evidence="3" key="1">
    <citation type="journal article" date="2019" name="Int. J. Syst. Evol. Microbiol.">
        <title>The Global Catalogue of Microorganisms (GCM) 10K type strain sequencing project: providing services to taxonomists for standard genome sequencing and annotation.</title>
        <authorList>
            <consortium name="The Broad Institute Genomics Platform"/>
            <consortium name="The Broad Institute Genome Sequencing Center for Infectious Disease"/>
            <person name="Wu L."/>
            <person name="Ma J."/>
        </authorList>
    </citation>
    <scope>NUCLEOTIDE SEQUENCE [LARGE SCALE GENOMIC DNA]</scope>
    <source>
        <strain evidence="3">CCUG 73951</strain>
    </source>
</reference>
<evidence type="ECO:0000313" key="3">
    <source>
        <dbReference type="Proteomes" id="UP001596494"/>
    </source>
</evidence>
<gene>
    <name evidence="2" type="ORF">ACFQMN_13145</name>
</gene>
<dbReference type="EMBL" id="JBHTBY010000011">
    <property type="protein sequence ID" value="MFC7321827.1"/>
    <property type="molecule type" value="Genomic_DNA"/>
</dbReference>
<evidence type="ECO:0000313" key="2">
    <source>
        <dbReference type="EMBL" id="MFC7321827.1"/>
    </source>
</evidence>
<name>A0ABW2K684_9BACI</name>
<organism evidence="2 3">
    <name type="scientific">Halobacillus campisalis</name>
    <dbReference type="NCBI Taxonomy" id="435909"/>
    <lineage>
        <taxon>Bacteria</taxon>
        <taxon>Bacillati</taxon>
        <taxon>Bacillota</taxon>
        <taxon>Bacilli</taxon>
        <taxon>Bacillales</taxon>
        <taxon>Bacillaceae</taxon>
        <taxon>Halobacillus</taxon>
    </lineage>
</organism>
<protein>
    <submittedName>
        <fullName evidence="2">Uncharacterized protein</fullName>
    </submittedName>
</protein>
<comment type="caution">
    <text evidence="2">The sequence shown here is derived from an EMBL/GenBank/DDBJ whole genome shotgun (WGS) entry which is preliminary data.</text>
</comment>
<dbReference type="RefSeq" id="WP_289215767.1">
    <property type="nucleotide sequence ID" value="NZ_JAPVRC010000004.1"/>
</dbReference>
<keyword evidence="1" id="KW-0472">Membrane</keyword>